<dbReference type="AlphaFoldDB" id="A0A8S1J8P0"/>
<dbReference type="InterPro" id="IPR001680">
    <property type="entry name" value="WD40_rpt"/>
</dbReference>
<dbReference type="PROSITE" id="PS50082">
    <property type="entry name" value="WD_REPEATS_2"/>
    <property type="match status" value="2"/>
</dbReference>
<evidence type="ECO:0000256" key="2">
    <source>
        <dbReference type="ARBA" id="ARBA00022737"/>
    </source>
</evidence>
<dbReference type="InterPro" id="IPR036322">
    <property type="entry name" value="WD40_repeat_dom_sf"/>
</dbReference>
<accession>A0A8S1J8P0</accession>
<dbReference type="InterPro" id="IPR015943">
    <property type="entry name" value="WD40/YVTN_repeat-like_dom_sf"/>
</dbReference>
<dbReference type="SMART" id="SM00320">
    <property type="entry name" value="WD40"/>
    <property type="match status" value="5"/>
</dbReference>
<evidence type="ECO:0000313" key="5">
    <source>
        <dbReference type="Proteomes" id="UP000708148"/>
    </source>
</evidence>
<dbReference type="Proteomes" id="UP000708148">
    <property type="component" value="Unassembled WGS sequence"/>
</dbReference>
<organism evidence="4 5">
    <name type="scientific">Ostreobium quekettii</name>
    <dbReference type="NCBI Taxonomy" id="121088"/>
    <lineage>
        <taxon>Eukaryota</taxon>
        <taxon>Viridiplantae</taxon>
        <taxon>Chlorophyta</taxon>
        <taxon>core chlorophytes</taxon>
        <taxon>Ulvophyceae</taxon>
        <taxon>TCBD clade</taxon>
        <taxon>Bryopsidales</taxon>
        <taxon>Ostreobineae</taxon>
        <taxon>Ostreobiaceae</taxon>
        <taxon>Ostreobium</taxon>
    </lineage>
</organism>
<protein>
    <recommendedName>
        <fullName evidence="6">Mitotic checkpoint protein BUB3</fullName>
    </recommendedName>
</protein>
<keyword evidence="1 3" id="KW-0853">WD repeat</keyword>
<keyword evidence="2" id="KW-0677">Repeat</keyword>
<proteinExistence type="predicted"/>
<name>A0A8S1J8P0_9CHLO</name>
<evidence type="ECO:0008006" key="6">
    <source>
        <dbReference type="Google" id="ProtNLM"/>
    </source>
</evidence>
<dbReference type="Gene3D" id="2.130.10.10">
    <property type="entry name" value="YVTN repeat-like/Quinoprotein amine dehydrogenase"/>
    <property type="match status" value="1"/>
</dbReference>
<dbReference type="OrthoDB" id="10262475at2759"/>
<dbReference type="SUPFAM" id="SSF50978">
    <property type="entry name" value="WD40 repeat-like"/>
    <property type="match status" value="1"/>
</dbReference>
<reference evidence="4" key="1">
    <citation type="submission" date="2020-12" db="EMBL/GenBank/DDBJ databases">
        <authorList>
            <person name="Iha C."/>
        </authorList>
    </citation>
    <scope>NUCLEOTIDE SEQUENCE</scope>
</reference>
<feature type="repeat" description="WD" evidence="3">
    <location>
        <begin position="244"/>
        <end position="278"/>
    </location>
</feature>
<dbReference type="Pfam" id="PF00400">
    <property type="entry name" value="WD40"/>
    <property type="match status" value="2"/>
</dbReference>
<evidence type="ECO:0000256" key="3">
    <source>
        <dbReference type="PROSITE-ProRule" id="PRU00221"/>
    </source>
</evidence>
<dbReference type="PANTHER" id="PTHR10971">
    <property type="entry name" value="MRNA EXPORT FACTOR AND BUB3"/>
    <property type="match status" value="1"/>
</dbReference>
<keyword evidence="5" id="KW-1185">Reference proteome</keyword>
<evidence type="ECO:0000313" key="4">
    <source>
        <dbReference type="EMBL" id="CAD7704080.1"/>
    </source>
</evidence>
<evidence type="ECO:0000256" key="1">
    <source>
        <dbReference type="ARBA" id="ARBA00022574"/>
    </source>
</evidence>
<comment type="caution">
    <text evidence="4">The sequence shown here is derived from an EMBL/GenBank/DDBJ whole genome shotgun (WGS) entry which is preliminary data.</text>
</comment>
<feature type="repeat" description="WD" evidence="3">
    <location>
        <begin position="94"/>
        <end position="126"/>
    </location>
</feature>
<sequence length="336" mass="38092">MVDDVVFARNLLLGIQEGFECFERSANGHRPQFFISVLQSTRLYDAETNVHHGTFNHRAPVMDCTFQEDYVAFIGGLDGQVKRQDFYRRADVLLGTHHKPVKCVEYLKEHGLVASAGWDKMLHLWDPRLPQFQNCVTSISLPGKAYTMSQTHTKLVVGTSERKVRIYDIRSVHSGRAEQHRESSLRHQTRCIRCFPDGTGYGLSSIEGRVAMEYFDLGKEAQEKQYAFKCHRKKDGVKEIVYPVNALAFHPSHGTFATGGCDGIVSVWDGENKKRLSQISGYPTSIAVMDFSRDGHLLAVAASYTFEMGDMSHPEDGVYVRRMQDTEVKPKPRKQL</sequence>
<dbReference type="EMBL" id="CAJHUC010002624">
    <property type="protein sequence ID" value="CAD7704080.1"/>
    <property type="molecule type" value="Genomic_DNA"/>
</dbReference>
<gene>
    <name evidence="4" type="ORF">OSTQU699_LOCUS9437</name>
</gene>